<dbReference type="InterPro" id="IPR008537">
    <property type="entry name" value="DUF819"/>
</dbReference>
<dbReference type="GO" id="GO:0016301">
    <property type="term" value="F:kinase activity"/>
    <property type="evidence" value="ECO:0007669"/>
    <property type="project" value="InterPro"/>
</dbReference>
<keyword evidence="2" id="KW-1133">Transmembrane helix</keyword>
<name>A0A1E5VUV5_9POAL</name>
<feature type="transmembrane region" description="Helical" evidence="2">
    <location>
        <begin position="138"/>
        <end position="160"/>
    </location>
</feature>
<dbReference type="STRING" id="888268.A0A1E5VUV5"/>
<feature type="transmembrane region" description="Helical" evidence="2">
    <location>
        <begin position="180"/>
        <end position="201"/>
    </location>
</feature>
<feature type="domain" description="Phosphagen kinase N-terminal" evidence="3">
    <location>
        <begin position="1"/>
        <end position="55"/>
    </location>
</feature>
<dbReference type="OrthoDB" id="693081at2759"/>
<comment type="similarity">
    <text evidence="1">Belongs to the ATP:guanido phosphotransferase family.</text>
</comment>
<feature type="transmembrane region" description="Helical" evidence="2">
    <location>
        <begin position="359"/>
        <end position="379"/>
    </location>
</feature>
<keyword evidence="5" id="KW-1185">Reference proteome</keyword>
<organism evidence="4 5">
    <name type="scientific">Dichanthelium oligosanthes</name>
    <dbReference type="NCBI Taxonomy" id="888268"/>
    <lineage>
        <taxon>Eukaryota</taxon>
        <taxon>Viridiplantae</taxon>
        <taxon>Streptophyta</taxon>
        <taxon>Embryophyta</taxon>
        <taxon>Tracheophyta</taxon>
        <taxon>Spermatophyta</taxon>
        <taxon>Magnoliopsida</taxon>
        <taxon>Liliopsida</taxon>
        <taxon>Poales</taxon>
        <taxon>Poaceae</taxon>
        <taxon>PACMAD clade</taxon>
        <taxon>Panicoideae</taxon>
        <taxon>Panicodae</taxon>
        <taxon>Paniceae</taxon>
        <taxon>Dichantheliinae</taxon>
        <taxon>Dichanthelium</taxon>
    </lineage>
</organism>
<proteinExistence type="inferred from homology"/>
<feature type="transmembrane region" description="Helical" evidence="2">
    <location>
        <begin position="243"/>
        <end position="262"/>
    </location>
</feature>
<dbReference type="Proteomes" id="UP000095767">
    <property type="component" value="Unassembled WGS sequence"/>
</dbReference>
<evidence type="ECO:0000313" key="4">
    <source>
        <dbReference type="EMBL" id="OEL28907.1"/>
    </source>
</evidence>
<dbReference type="AlphaFoldDB" id="A0A1E5VUV5"/>
<dbReference type="EMBL" id="LWDX02028881">
    <property type="protein sequence ID" value="OEL28907.1"/>
    <property type="molecule type" value="Genomic_DNA"/>
</dbReference>
<evidence type="ECO:0000313" key="5">
    <source>
        <dbReference type="Proteomes" id="UP000095767"/>
    </source>
</evidence>
<sequence>MWSEKRTPVGKTLAGALVSVLLGLAASSAGVVAADAPAYRVALDYLLPLAIPLLLFRADLRPAARSTGALLRAFLLGSAATAMGTVVAFRLVPMRSLGPDSWKIAVALMTRHIGGAFSFVAVCEALEVSPSVMTAGLAAGNAICALYFAGLFALAAKIPAEDSQSTGEGSERLAADNRLAAAQSAMAVAAAFATCTAGKLATSMLGQLGIHGASLPYTTATVAVVLATFFPSQIRKLAPSDDALAAIVMQASILVLFAVVGANGSIGNAISTAPSNCGARNWFLSLLGEANNAKFEKFYLNLNIFSANFTPVEGAMAPARPSLSPLQPPSIFAFASVQVAVHLLVTLGAGKLLGFDGKLLLVASAANVGGLTTACGMAAAKGWTSLVAPGILAGVFGIAITTFTGAAVFGAVCLYYFLLAIINPMTYIVAIGVDFGRVVVKTFVGFGLGVLALKSMKK</sequence>
<feature type="transmembrane region" description="Helical" evidence="2">
    <location>
        <begin position="39"/>
        <end position="58"/>
    </location>
</feature>
<evidence type="ECO:0000256" key="2">
    <source>
        <dbReference type="SAM" id="Phobius"/>
    </source>
</evidence>
<feature type="transmembrane region" description="Helical" evidence="2">
    <location>
        <begin position="104"/>
        <end position="126"/>
    </location>
</feature>
<evidence type="ECO:0000259" key="3">
    <source>
        <dbReference type="PROSITE" id="PS51509"/>
    </source>
</evidence>
<dbReference type="PANTHER" id="PTHR34289:SF3">
    <property type="entry name" value="PROTEIN, PUTATIVE (DUF819)-RELATED"/>
    <property type="match status" value="1"/>
</dbReference>
<dbReference type="PROSITE" id="PS51509">
    <property type="entry name" value="PHOSPHAGEN_KINASE_N"/>
    <property type="match status" value="1"/>
</dbReference>
<accession>A0A1E5VUV5</accession>
<feature type="transmembrane region" description="Helical" evidence="2">
    <location>
        <begin position="70"/>
        <end position="92"/>
    </location>
</feature>
<keyword evidence="2" id="KW-0812">Transmembrane</keyword>
<comment type="caution">
    <text evidence="4">The sequence shown here is derived from an EMBL/GenBank/DDBJ whole genome shotgun (WGS) entry which is preliminary data.</text>
</comment>
<reference evidence="4 5" key="1">
    <citation type="submission" date="2016-09" db="EMBL/GenBank/DDBJ databases">
        <title>The draft genome of Dichanthelium oligosanthes: A C3 panicoid grass species.</title>
        <authorList>
            <person name="Studer A.J."/>
            <person name="Schnable J.C."/>
            <person name="Brutnell T.P."/>
        </authorList>
    </citation>
    <scope>NUCLEOTIDE SEQUENCE [LARGE SCALE GENOMIC DNA]</scope>
    <source>
        <strain evidence="5">cv. Kellogg 1175</strain>
        <tissue evidence="4">Leaf</tissue>
    </source>
</reference>
<gene>
    <name evidence="4" type="ORF">BAE44_0010074</name>
</gene>
<feature type="transmembrane region" description="Helical" evidence="2">
    <location>
        <begin position="425"/>
        <end position="453"/>
    </location>
</feature>
<dbReference type="PANTHER" id="PTHR34289">
    <property type="entry name" value="PROTEIN, PUTATIVE (DUF819)-RELATED"/>
    <property type="match status" value="1"/>
</dbReference>
<protein>
    <recommendedName>
        <fullName evidence="3">Phosphagen kinase N-terminal domain-containing protein</fullName>
    </recommendedName>
</protein>
<feature type="transmembrane region" description="Helical" evidence="2">
    <location>
        <begin position="331"/>
        <end position="353"/>
    </location>
</feature>
<evidence type="ECO:0000256" key="1">
    <source>
        <dbReference type="PROSITE-ProRule" id="PRU00842"/>
    </source>
</evidence>
<keyword evidence="2" id="KW-0472">Membrane</keyword>
<feature type="transmembrane region" description="Helical" evidence="2">
    <location>
        <begin position="213"/>
        <end position="231"/>
    </location>
</feature>
<feature type="transmembrane region" description="Helical" evidence="2">
    <location>
        <begin position="391"/>
        <end position="419"/>
    </location>
</feature>
<dbReference type="InterPro" id="IPR022413">
    <property type="entry name" value="ATP-guanido_PTrfase_N"/>
</dbReference>
<dbReference type="Pfam" id="PF05684">
    <property type="entry name" value="DUF819"/>
    <property type="match status" value="2"/>
</dbReference>